<evidence type="ECO:0000313" key="5">
    <source>
        <dbReference type="Proteomes" id="UP000800235"/>
    </source>
</evidence>
<dbReference type="InterPro" id="IPR013149">
    <property type="entry name" value="ADH-like_C"/>
</dbReference>
<dbReference type="InterPro" id="IPR014189">
    <property type="entry name" value="Quinone_OxRdtase_PIG3"/>
</dbReference>
<feature type="domain" description="Enoyl reductase (ER)" evidence="3">
    <location>
        <begin position="10"/>
        <end position="329"/>
    </location>
</feature>
<dbReference type="SUPFAM" id="SSF51735">
    <property type="entry name" value="NAD(P)-binding Rossmann-fold domains"/>
    <property type="match status" value="1"/>
</dbReference>
<dbReference type="Gene3D" id="3.90.180.10">
    <property type="entry name" value="Medium-chain alcohol dehydrogenases, catalytic domain"/>
    <property type="match status" value="1"/>
</dbReference>
<dbReference type="Pfam" id="PF08240">
    <property type="entry name" value="ADH_N"/>
    <property type="match status" value="1"/>
</dbReference>
<gene>
    <name evidence="4" type="ORF">EJ08DRAFT_671168</name>
</gene>
<dbReference type="SMART" id="SM00829">
    <property type="entry name" value="PKS_ER"/>
    <property type="match status" value="1"/>
</dbReference>
<dbReference type="CDD" id="cd05276">
    <property type="entry name" value="p53_inducible_oxidoreductase"/>
    <property type="match status" value="1"/>
</dbReference>
<keyword evidence="5" id="KW-1185">Reference proteome</keyword>
<evidence type="ECO:0000256" key="1">
    <source>
        <dbReference type="ARBA" id="ARBA00022857"/>
    </source>
</evidence>
<evidence type="ECO:0000313" key="4">
    <source>
        <dbReference type="EMBL" id="KAF2429242.1"/>
    </source>
</evidence>
<dbReference type="OrthoDB" id="203908at2759"/>
<dbReference type="SUPFAM" id="SSF50129">
    <property type="entry name" value="GroES-like"/>
    <property type="match status" value="1"/>
</dbReference>
<accession>A0A9P4NPE8</accession>
<evidence type="ECO:0000259" key="3">
    <source>
        <dbReference type="SMART" id="SM00829"/>
    </source>
</evidence>
<dbReference type="InterPro" id="IPR036291">
    <property type="entry name" value="NAD(P)-bd_dom_sf"/>
</dbReference>
<dbReference type="EMBL" id="MU007049">
    <property type="protein sequence ID" value="KAF2429242.1"/>
    <property type="molecule type" value="Genomic_DNA"/>
</dbReference>
<dbReference type="AlphaFoldDB" id="A0A9P4NPE8"/>
<dbReference type="GO" id="GO:0070402">
    <property type="term" value="F:NADPH binding"/>
    <property type="evidence" value="ECO:0007669"/>
    <property type="project" value="TreeGrafter"/>
</dbReference>
<comment type="caution">
    <text evidence="4">The sequence shown here is derived from an EMBL/GenBank/DDBJ whole genome shotgun (WGS) entry which is preliminary data.</text>
</comment>
<keyword evidence="1" id="KW-0521">NADP</keyword>
<protein>
    <submittedName>
        <fullName evidence="4">Quinone oxidoreductase</fullName>
    </submittedName>
</protein>
<organism evidence="4 5">
    <name type="scientific">Tothia fuscella</name>
    <dbReference type="NCBI Taxonomy" id="1048955"/>
    <lineage>
        <taxon>Eukaryota</taxon>
        <taxon>Fungi</taxon>
        <taxon>Dikarya</taxon>
        <taxon>Ascomycota</taxon>
        <taxon>Pezizomycotina</taxon>
        <taxon>Dothideomycetes</taxon>
        <taxon>Pleosporomycetidae</taxon>
        <taxon>Venturiales</taxon>
        <taxon>Cylindrosympodiaceae</taxon>
        <taxon>Tothia</taxon>
    </lineage>
</organism>
<dbReference type="InterPro" id="IPR020843">
    <property type="entry name" value="ER"/>
</dbReference>
<dbReference type="GO" id="GO:0016651">
    <property type="term" value="F:oxidoreductase activity, acting on NAD(P)H"/>
    <property type="evidence" value="ECO:0007669"/>
    <property type="project" value="TreeGrafter"/>
</dbReference>
<dbReference type="Gene3D" id="3.40.50.720">
    <property type="entry name" value="NAD(P)-binding Rossmann-like Domain"/>
    <property type="match status" value="1"/>
</dbReference>
<dbReference type="InterPro" id="IPR013154">
    <property type="entry name" value="ADH-like_N"/>
</dbReference>
<evidence type="ECO:0000256" key="2">
    <source>
        <dbReference type="ARBA" id="ARBA00023002"/>
    </source>
</evidence>
<dbReference type="PANTHER" id="PTHR48106:SF18">
    <property type="entry name" value="QUINONE OXIDOREDUCTASE PIG3"/>
    <property type="match status" value="1"/>
</dbReference>
<dbReference type="Proteomes" id="UP000800235">
    <property type="component" value="Unassembled WGS sequence"/>
</dbReference>
<dbReference type="Pfam" id="PF00107">
    <property type="entry name" value="ADH_zinc_N"/>
    <property type="match status" value="1"/>
</dbReference>
<dbReference type="NCBIfam" id="TIGR02824">
    <property type="entry name" value="quinone_pig3"/>
    <property type="match status" value="1"/>
</dbReference>
<proteinExistence type="predicted"/>
<dbReference type="PANTHER" id="PTHR48106">
    <property type="entry name" value="QUINONE OXIDOREDUCTASE PIG3-RELATED"/>
    <property type="match status" value="1"/>
</dbReference>
<name>A0A9P4NPE8_9PEZI</name>
<sequence>MRAINIHEGRTAADLYIAENVQDPEATEDKLLVRIKAFGVNRMDIGQRQGNYPPAVMALFGKILGVEFSGVVEAKGPDASDRFKVGDEVLGLAKGEAYAEKIALTEKMIMPKPSNLSFEEAAGVPETFFTAFQASHIHGNLKPGKSVLIHAAASGVGLSAIQLAKYLGASKVFATAGSEEKIALCKQVGADVAINYKTDDWAQIVLAETEEKGVDLIIDMVGASYWERNLKVAATDGTIIFVAALSGSVVEKFDFRVLQMKRLIVTGTALRSRSLEYGYELKKTFEQVLLPGFKDGTLKVVIDEVFSWKDVGKAHAKMGRNENAGKLICVVD</sequence>
<keyword evidence="2" id="KW-0560">Oxidoreductase</keyword>
<reference evidence="4" key="1">
    <citation type="journal article" date="2020" name="Stud. Mycol.">
        <title>101 Dothideomycetes genomes: a test case for predicting lifestyles and emergence of pathogens.</title>
        <authorList>
            <person name="Haridas S."/>
            <person name="Albert R."/>
            <person name="Binder M."/>
            <person name="Bloem J."/>
            <person name="Labutti K."/>
            <person name="Salamov A."/>
            <person name="Andreopoulos B."/>
            <person name="Baker S."/>
            <person name="Barry K."/>
            <person name="Bills G."/>
            <person name="Bluhm B."/>
            <person name="Cannon C."/>
            <person name="Castanera R."/>
            <person name="Culley D."/>
            <person name="Daum C."/>
            <person name="Ezra D."/>
            <person name="Gonzalez J."/>
            <person name="Henrissat B."/>
            <person name="Kuo A."/>
            <person name="Liang C."/>
            <person name="Lipzen A."/>
            <person name="Lutzoni F."/>
            <person name="Magnuson J."/>
            <person name="Mondo S."/>
            <person name="Nolan M."/>
            <person name="Ohm R."/>
            <person name="Pangilinan J."/>
            <person name="Park H.-J."/>
            <person name="Ramirez L."/>
            <person name="Alfaro M."/>
            <person name="Sun H."/>
            <person name="Tritt A."/>
            <person name="Yoshinaga Y."/>
            <person name="Zwiers L.-H."/>
            <person name="Turgeon B."/>
            <person name="Goodwin S."/>
            <person name="Spatafora J."/>
            <person name="Crous P."/>
            <person name="Grigoriev I."/>
        </authorList>
    </citation>
    <scope>NUCLEOTIDE SEQUENCE</scope>
    <source>
        <strain evidence="4">CBS 130266</strain>
    </source>
</reference>
<dbReference type="InterPro" id="IPR011032">
    <property type="entry name" value="GroES-like_sf"/>
</dbReference>